<reference evidence="3" key="1">
    <citation type="submission" date="2020-01" db="EMBL/GenBank/DDBJ databases">
        <authorList>
            <consortium name="DOE Joint Genome Institute"/>
            <person name="Haridas S."/>
            <person name="Albert R."/>
            <person name="Binder M."/>
            <person name="Bloem J."/>
            <person name="Labutti K."/>
            <person name="Salamov A."/>
            <person name="Andreopoulos B."/>
            <person name="Baker S.E."/>
            <person name="Barry K."/>
            <person name="Bills G."/>
            <person name="Bluhm B.H."/>
            <person name="Cannon C."/>
            <person name="Castanera R."/>
            <person name="Culley D.E."/>
            <person name="Daum C."/>
            <person name="Ezra D."/>
            <person name="Gonzalez J.B."/>
            <person name="Henrissat B."/>
            <person name="Kuo A."/>
            <person name="Liang C."/>
            <person name="Lipzen A."/>
            <person name="Lutzoni F."/>
            <person name="Magnuson J."/>
            <person name="Mondo S."/>
            <person name="Nolan M."/>
            <person name="Ohm R."/>
            <person name="Pangilinan J."/>
            <person name="Park H.-J."/>
            <person name="Ramirez L."/>
            <person name="Alfaro M."/>
            <person name="Sun H."/>
            <person name="Tritt A."/>
            <person name="Yoshinaga Y."/>
            <person name="Zwiers L.-H."/>
            <person name="Turgeon B.G."/>
            <person name="Goodwin S.B."/>
            <person name="Spatafora J.W."/>
            <person name="Crous P.W."/>
            <person name="Grigoriev I.V."/>
        </authorList>
    </citation>
    <scope>NUCLEOTIDE SEQUENCE</scope>
    <source>
        <strain evidence="3">P77</strain>
    </source>
</reference>
<evidence type="ECO:0000259" key="2">
    <source>
        <dbReference type="Pfam" id="PF26640"/>
    </source>
</evidence>
<evidence type="ECO:0000313" key="3">
    <source>
        <dbReference type="EMBL" id="KAF1833229.1"/>
    </source>
</evidence>
<dbReference type="Proteomes" id="UP000800040">
    <property type="component" value="Unassembled WGS sequence"/>
</dbReference>
<feature type="domain" description="Heterokaryon incompatibility" evidence="1">
    <location>
        <begin position="31"/>
        <end position="148"/>
    </location>
</feature>
<dbReference type="InterPro" id="IPR058525">
    <property type="entry name" value="DUF8212"/>
</dbReference>
<gene>
    <name evidence="3" type="ORF">BDW02DRAFT_640187</name>
</gene>
<name>A0A6A5K9G5_9PLEO</name>
<sequence>MRLLHITGDPAGNSPLEISLCESLGSEIPPYAILSHRWRVEEVVYADMGYTKIEMVCRIALQEGFSYVWTDNCCIDKTSSAELSEAINSVYRYYADSGWCIAYLDDTDCNPHDLPAFWPTSFYGYTYPRIPNPLMCATWFTRGWTLQELIAPKDISEKMSWAARRTTIRPEDEAYSLMGLFGVNMGTLYGEGRSSAFRRLQLEIMQTTTDHSLFAWKPDRLLLLQRCVLRTDRI</sequence>
<dbReference type="PANTHER" id="PTHR10622">
    <property type="entry name" value="HET DOMAIN-CONTAINING PROTEIN"/>
    <property type="match status" value="1"/>
</dbReference>
<keyword evidence="4" id="KW-1185">Reference proteome</keyword>
<organism evidence="3 4">
    <name type="scientific">Decorospora gaudefroyi</name>
    <dbReference type="NCBI Taxonomy" id="184978"/>
    <lineage>
        <taxon>Eukaryota</taxon>
        <taxon>Fungi</taxon>
        <taxon>Dikarya</taxon>
        <taxon>Ascomycota</taxon>
        <taxon>Pezizomycotina</taxon>
        <taxon>Dothideomycetes</taxon>
        <taxon>Pleosporomycetidae</taxon>
        <taxon>Pleosporales</taxon>
        <taxon>Pleosporineae</taxon>
        <taxon>Pleosporaceae</taxon>
        <taxon>Decorospora</taxon>
    </lineage>
</organism>
<dbReference type="Pfam" id="PF26640">
    <property type="entry name" value="DUF8212"/>
    <property type="match status" value="1"/>
</dbReference>
<dbReference type="PANTHER" id="PTHR10622:SF10">
    <property type="entry name" value="HET DOMAIN-CONTAINING PROTEIN"/>
    <property type="match status" value="1"/>
</dbReference>
<feature type="domain" description="DUF8212" evidence="2">
    <location>
        <begin position="196"/>
        <end position="217"/>
    </location>
</feature>
<dbReference type="Pfam" id="PF06985">
    <property type="entry name" value="HET"/>
    <property type="match status" value="1"/>
</dbReference>
<evidence type="ECO:0000259" key="1">
    <source>
        <dbReference type="Pfam" id="PF06985"/>
    </source>
</evidence>
<dbReference type="InterPro" id="IPR010730">
    <property type="entry name" value="HET"/>
</dbReference>
<proteinExistence type="predicted"/>
<dbReference type="AlphaFoldDB" id="A0A6A5K9G5"/>
<accession>A0A6A5K9G5</accession>
<evidence type="ECO:0000313" key="4">
    <source>
        <dbReference type="Proteomes" id="UP000800040"/>
    </source>
</evidence>
<dbReference type="EMBL" id="ML975322">
    <property type="protein sequence ID" value="KAF1833229.1"/>
    <property type="molecule type" value="Genomic_DNA"/>
</dbReference>
<dbReference type="OrthoDB" id="20872at2759"/>
<protein>
    <submittedName>
        <fullName evidence="3">Uncharacterized protein</fullName>
    </submittedName>
</protein>